<dbReference type="AlphaFoldDB" id="A0A1J5TJV4"/>
<accession>A0A1J5TJV4</accession>
<organism evidence="2">
    <name type="scientific">mine drainage metagenome</name>
    <dbReference type="NCBI Taxonomy" id="410659"/>
    <lineage>
        <taxon>unclassified sequences</taxon>
        <taxon>metagenomes</taxon>
        <taxon>ecological metagenomes</taxon>
    </lineage>
</organism>
<comment type="caution">
    <text evidence="2">The sequence shown here is derived from an EMBL/GenBank/DDBJ whole genome shotgun (WGS) entry which is preliminary data.</text>
</comment>
<evidence type="ECO:0000313" key="2">
    <source>
        <dbReference type="EMBL" id="OIR13996.1"/>
    </source>
</evidence>
<name>A0A1J5TJV4_9ZZZZ</name>
<protein>
    <submittedName>
        <fullName evidence="2">Uncharacterized protein</fullName>
    </submittedName>
</protein>
<evidence type="ECO:0000256" key="1">
    <source>
        <dbReference type="SAM" id="Coils"/>
    </source>
</evidence>
<feature type="coiled-coil region" evidence="1">
    <location>
        <begin position="93"/>
        <end position="149"/>
    </location>
</feature>
<proteinExistence type="predicted"/>
<keyword evidence="1" id="KW-0175">Coiled coil</keyword>
<gene>
    <name evidence="2" type="ORF">GALL_51330</name>
</gene>
<sequence>MKNLTLLLVLVSGLLAGYLVGDYRGRHAREALQQAIETGKTLDIERQTALAQLKRELDGISASHQQELEAIRHRSATREAAWLRARSQPGEQAKRLEAQLAAADARLGTLVARRNTATGNEQVSLDQQIMRLRQERDDLRSEIEGHACLQTRLPHAVAEALNETGANGG</sequence>
<dbReference type="EMBL" id="MLJW01000013">
    <property type="protein sequence ID" value="OIR13996.1"/>
    <property type="molecule type" value="Genomic_DNA"/>
</dbReference>
<reference evidence="2" key="1">
    <citation type="submission" date="2016-10" db="EMBL/GenBank/DDBJ databases">
        <title>Sequence of Gallionella enrichment culture.</title>
        <authorList>
            <person name="Poehlein A."/>
            <person name="Muehling M."/>
            <person name="Daniel R."/>
        </authorList>
    </citation>
    <scope>NUCLEOTIDE SEQUENCE</scope>
</reference>